<dbReference type="AlphaFoldDB" id="A0A7X1F571"/>
<dbReference type="SUPFAM" id="SSF54637">
    <property type="entry name" value="Thioesterase/thiol ester dehydrase-isomerase"/>
    <property type="match status" value="1"/>
</dbReference>
<dbReference type="Proteomes" id="UP000520156">
    <property type="component" value="Unassembled WGS sequence"/>
</dbReference>
<accession>A0A7X1F571</accession>
<keyword evidence="3" id="KW-1185">Reference proteome</keyword>
<dbReference type="InterPro" id="IPR029069">
    <property type="entry name" value="HotDog_dom_sf"/>
</dbReference>
<dbReference type="EMBL" id="JACLAU010000001">
    <property type="protein sequence ID" value="MBC2650354.1"/>
    <property type="molecule type" value="Genomic_DNA"/>
</dbReference>
<evidence type="ECO:0000313" key="3">
    <source>
        <dbReference type="Proteomes" id="UP000520156"/>
    </source>
</evidence>
<name>A0A7X1F571_9SPHN</name>
<dbReference type="RefSeq" id="WP_185681754.1">
    <property type="nucleotide sequence ID" value="NZ_JACLAU010000001.1"/>
</dbReference>
<dbReference type="Gene3D" id="2.40.160.210">
    <property type="entry name" value="Acyl-CoA thioesterase, double hotdog domain"/>
    <property type="match status" value="1"/>
</dbReference>
<reference evidence="2 3" key="1">
    <citation type="submission" date="2020-08" db="EMBL/GenBank/DDBJ databases">
        <title>The genome sequence of Novosphingobium flavum 4Y4.</title>
        <authorList>
            <person name="Liu Y."/>
        </authorList>
    </citation>
    <scope>NUCLEOTIDE SEQUENCE [LARGE SCALE GENOMIC DNA]</scope>
    <source>
        <strain evidence="2 3">4Y4</strain>
    </source>
</reference>
<comment type="caution">
    <text evidence="2">The sequence shown here is derived from an EMBL/GenBank/DDBJ whole genome shotgun (WGS) entry which is preliminary data.</text>
</comment>
<evidence type="ECO:0000313" key="2">
    <source>
        <dbReference type="EMBL" id="MBC2650354.1"/>
    </source>
</evidence>
<sequence length="256" mass="28125">MTDTFLFSRKGDVLVPAQRTRGYWRSDSIDGRAIVAALGHEIERRHGAADLWPARLTVDMHRLPPREPLHIETRVVRDGGRLRLIEAILTLHGDEYARATCQLLRERPPAPGQVWPGLPPWQVPAPDALTSLPDEHHMRLAEWRLIAGTLGAVGPRRVWIRPTVETVAGEPLTPFSRVAAIADTASPWVHAADVGIGYINTDVTLHLYRPPDGEWIGLDALLHDEAAGRAIGTCRVYDQSGPIGLASTTAVANTRS</sequence>
<proteinExistence type="predicted"/>
<dbReference type="Pfam" id="PF20789">
    <property type="entry name" value="4HBT_3C"/>
    <property type="match status" value="1"/>
</dbReference>
<dbReference type="InterPro" id="IPR049450">
    <property type="entry name" value="ACOT8-like_C"/>
</dbReference>
<protein>
    <submittedName>
        <fullName evidence="2">Thioesterase family protein</fullName>
    </submittedName>
</protein>
<feature type="domain" description="Acyl-CoA thioesterase-like C-terminal" evidence="1">
    <location>
        <begin position="131"/>
        <end position="247"/>
    </location>
</feature>
<organism evidence="2 3">
    <name type="scientific">Novosphingobium aerophilum</name>
    <dbReference type="NCBI Taxonomy" id="2839843"/>
    <lineage>
        <taxon>Bacteria</taxon>
        <taxon>Pseudomonadati</taxon>
        <taxon>Pseudomonadota</taxon>
        <taxon>Alphaproteobacteria</taxon>
        <taxon>Sphingomonadales</taxon>
        <taxon>Sphingomonadaceae</taxon>
        <taxon>Novosphingobium</taxon>
    </lineage>
</organism>
<evidence type="ECO:0000259" key="1">
    <source>
        <dbReference type="Pfam" id="PF20789"/>
    </source>
</evidence>
<gene>
    <name evidence="2" type="ORF">H7F49_01385</name>
</gene>
<dbReference type="InterPro" id="IPR042171">
    <property type="entry name" value="Acyl-CoA_hotdog"/>
</dbReference>